<proteinExistence type="predicted"/>
<dbReference type="EMBL" id="UINC01000950">
    <property type="protein sequence ID" value="SUZ65072.1"/>
    <property type="molecule type" value="Genomic_DNA"/>
</dbReference>
<dbReference type="AlphaFoldDB" id="A0A381PDK3"/>
<name>A0A381PDK3_9ZZZZ</name>
<keyword evidence="1" id="KW-0812">Transmembrane</keyword>
<feature type="transmembrane region" description="Helical" evidence="1">
    <location>
        <begin position="27"/>
        <end position="51"/>
    </location>
</feature>
<evidence type="ECO:0008006" key="3">
    <source>
        <dbReference type="Google" id="ProtNLM"/>
    </source>
</evidence>
<protein>
    <recommendedName>
        <fullName evidence="3">DUF420 domain-containing protein</fullName>
    </recommendedName>
</protein>
<keyword evidence="1" id="KW-0472">Membrane</keyword>
<dbReference type="PANTHER" id="PTHR37692:SF1">
    <property type="entry name" value="DUF420 DOMAIN-CONTAINING PROTEIN"/>
    <property type="match status" value="1"/>
</dbReference>
<feature type="transmembrane region" description="Helical" evidence="1">
    <location>
        <begin position="71"/>
        <end position="90"/>
    </location>
</feature>
<gene>
    <name evidence="2" type="ORF">METZ01_LOCUS17926</name>
</gene>
<keyword evidence="1" id="KW-1133">Transmembrane helix</keyword>
<evidence type="ECO:0000313" key="2">
    <source>
        <dbReference type="EMBL" id="SUZ65072.1"/>
    </source>
</evidence>
<dbReference type="InterPro" id="IPR007352">
    <property type="entry name" value="DUF420"/>
</dbReference>
<dbReference type="PANTHER" id="PTHR37692">
    <property type="entry name" value="HYPOTHETICAL MEMBRANE SPANNING PROTEIN"/>
    <property type="match status" value="1"/>
</dbReference>
<sequence>MFLIFYITRFAITGTHSFAGVGAAKVIYLGILFSHMTLAVLIIPGVLRLLYLVHSERLQDHRRLARWVHPAWLYVSVTGFMVYVLLYHVYGWV</sequence>
<reference evidence="2" key="1">
    <citation type="submission" date="2018-05" db="EMBL/GenBank/DDBJ databases">
        <authorList>
            <person name="Lanie J.A."/>
            <person name="Ng W.-L."/>
            <person name="Kazmierczak K.M."/>
            <person name="Andrzejewski T.M."/>
            <person name="Davidsen T.M."/>
            <person name="Wayne K.J."/>
            <person name="Tettelin H."/>
            <person name="Glass J.I."/>
            <person name="Rusch D."/>
            <person name="Podicherti R."/>
            <person name="Tsui H.-C.T."/>
            <person name="Winkler M.E."/>
        </authorList>
    </citation>
    <scope>NUCLEOTIDE SEQUENCE</scope>
</reference>
<dbReference type="Pfam" id="PF04238">
    <property type="entry name" value="DUF420"/>
    <property type="match status" value="1"/>
</dbReference>
<organism evidence="2">
    <name type="scientific">marine metagenome</name>
    <dbReference type="NCBI Taxonomy" id="408172"/>
    <lineage>
        <taxon>unclassified sequences</taxon>
        <taxon>metagenomes</taxon>
        <taxon>ecological metagenomes</taxon>
    </lineage>
</organism>
<accession>A0A381PDK3</accession>
<evidence type="ECO:0000256" key="1">
    <source>
        <dbReference type="SAM" id="Phobius"/>
    </source>
</evidence>